<dbReference type="Proteomes" id="UP000335636">
    <property type="component" value="Unassembled WGS sequence"/>
</dbReference>
<accession>A0A5E4B4S0</accession>
<sequence length="134" mass="14650">MCANLLILPHSTDTKKVTSSALPNSPLPAASVLHLSYSHPSVAIHAVYPCLYPFLIRSQKAPSGAQAASGFQRASLLDPLLLCLTHVLVPSDPNPTNWQAHLTSRLKHFFSFFFPPPIFPWPGAAKNFGLFDFL</sequence>
<dbReference type="EMBL" id="WJEC01006517">
    <property type="protein sequence ID" value="KAF7472478.1"/>
    <property type="molecule type" value="Genomic_DNA"/>
</dbReference>
<dbReference type="Proteomes" id="UP000662637">
    <property type="component" value="Unassembled WGS sequence"/>
</dbReference>
<reference evidence="2 3" key="1">
    <citation type="submission" date="2019-04" db="EMBL/GenBank/DDBJ databases">
        <authorList>
            <person name="Alioto T."/>
            <person name="Alioto T."/>
        </authorList>
    </citation>
    <scope>NUCLEOTIDE SEQUENCE [LARGE SCALE GENOMIC DNA]</scope>
</reference>
<evidence type="ECO:0000313" key="1">
    <source>
        <dbReference type="EMBL" id="KAF7472478.1"/>
    </source>
</evidence>
<proteinExistence type="predicted"/>
<protein>
    <submittedName>
        <fullName evidence="2">Uncharacterized protein</fullName>
    </submittedName>
</protein>
<keyword evidence="3" id="KW-1185">Reference proteome</keyword>
<evidence type="ECO:0000313" key="3">
    <source>
        <dbReference type="Proteomes" id="UP000335636"/>
    </source>
</evidence>
<dbReference type="AlphaFoldDB" id="A0A5E4B4S0"/>
<gene>
    <name evidence="1" type="ORF">GHT09_016579</name>
    <name evidence="2" type="ORF">MONAX_5E031869</name>
</gene>
<name>A0A5E4B4S0_MARMO</name>
<organism evidence="2 3">
    <name type="scientific">Marmota monax</name>
    <name type="common">Woodchuck</name>
    <dbReference type="NCBI Taxonomy" id="9995"/>
    <lineage>
        <taxon>Eukaryota</taxon>
        <taxon>Metazoa</taxon>
        <taxon>Chordata</taxon>
        <taxon>Craniata</taxon>
        <taxon>Vertebrata</taxon>
        <taxon>Euteleostomi</taxon>
        <taxon>Mammalia</taxon>
        <taxon>Eutheria</taxon>
        <taxon>Euarchontoglires</taxon>
        <taxon>Glires</taxon>
        <taxon>Rodentia</taxon>
        <taxon>Sciuromorpha</taxon>
        <taxon>Sciuridae</taxon>
        <taxon>Xerinae</taxon>
        <taxon>Marmotini</taxon>
        <taxon>Marmota</taxon>
    </lineage>
</organism>
<reference evidence="1" key="2">
    <citation type="submission" date="2020-08" db="EMBL/GenBank/DDBJ databases">
        <authorList>
            <person name="Shumante A."/>
            <person name="Zimin A.V."/>
            <person name="Puiu D."/>
            <person name="Salzberg S.L."/>
        </authorList>
    </citation>
    <scope>NUCLEOTIDE SEQUENCE</scope>
    <source>
        <strain evidence="1">WC2-LM</strain>
        <tissue evidence="1">Liver</tissue>
    </source>
</reference>
<evidence type="ECO:0000313" key="2">
    <source>
        <dbReference type="EMBL" id="VTJ64345.1"/>
    </source>
</evidence>
<dbReference type="EMBL" id="CABDUW010000264">
    <property type="protein sequence ID" value="VTJ64345.1"/>
    <property type="molecule type" value="Genomic_DNA"/>
</dbReference>